<dbReference type="RefSeq" id="XP_024677598.1">
    <property type="nucleotide sequence ID" value="XM_024825297.1"/>
</dbReference>
<name>A0A2I1BUC9_ASPN1</name>
<dbReference type="AlphaFoldDB" id="A0A2I1BUC9"/>
<evidence type="ECO:0000256" key="1">
    <source>
        <dbReference type="SAM" id="MobiDB-lite"/>
    </source>
</evidence>
<reference evidence="3" key="1">
    <citation type="journal article" date="2018" name="Proc. Natl. Acad. Sci. U.S.A.">
        <title>Linking secondary metabolites to gene clusters through genome sequencing of six diverse Aspergillus species.</title>
        <authorList>
            <person name="Kaerboelling I."/>
            <person name="Vesth T.C."/>
            <person name="Frisvad J.C."/>
            <person name="Nybo J.L."/>
            <person name="Theobald S."/>
            <person name="Kuo A."/>
            <person name="Bowyer P."/>
            <person name="Matsuda Y."/>
            <person name="Mondo S."/>
            <person name="Lyhne E.K."/>
            <person name="Kogle M.E."/>
            <person name="Clum A."/>
            <person name="Lipzen A."/>
            <person name="Salamov A."/>
            <person name="Ngan C.Y."/>
            <person name="Daum C."/>
            <person name="Chiniquy J."/>
            <person name="Barry K."/>
            <person name="LaButti K."/>
            <person name="Haridas S."/>
            <person name="Simmons B.A."/>
            <person name="Magnuson J.K."/>
            <person name="Mortensen U.H."/>
            <person name="Larsen T.O."/>
            <person name="Grigoriev I.V."/>
            <person name="Baker S.E."/>
            <person name="Andersen M.R."/>
        </authorList>
    </citation>
    <scope>NUCLEOTIDE SEQUENCE [LARGE SCALE GENOMIC DNA]</scope>
    <source>
        <strain evidence="3">IBT 16806</strain>
    </source>
</reference>
<organism evidence="2 3">
    <name type="scientific">Aspergillus novofumigatus (strain IBT 16806)</name>
    <dbReference type="NCBI Taxonomy" id="1392255"/>
    <lineage>
        <taxon>Eukaryota</taxon>
        <taxon>Fungi</taxon>
        <taxon>Dikarya</taxon>
        <taxon>Ascomycota</taxon>
        <taxon>Pezizomycotina</taxon>
        <taxon>Eurotiomycetes</taxon>
        <taxon>Eurotiomycetidae</taxon>
        <taxon>Eurotiales</taxon>
        <taxon>Aspergillaceae</taxon>
        <taxon>Aspergillus</taxon>
        <taxon>Aspergillus subgen. Fumigati</taxon>
    </lineage>
</organism>
<keyword evidence="3" id="KW-1185">Reference proteome</keyword>
<proteinExistence type="predicted"/>
<dbReference type="VEuPathDB" id="FungiDB:P174DRAFT_425550"/>
<dbReference type="Proteomes" id="UP000234474">
    <property type="component" value="Unassembled WGS sequence"/>
</dbReference>
<sequence length="136" mass="15008">MNALTMDVMDEGGVVQAVPEARAKGGDLPLTTRALECPKARRAGGPIPTAAASEGGMNARDRRRVRRQQERQLQQQRHLEETREENVQPQLQVHQLSRGLEELRGENAQLREVGRQALFGAAAWPPPAKPATSRET</sequence>
<gene>
    <name evidence="2" type="ORF">P174DRAFT_425550</name>
</gene>
<feature type="compositionally biased region" description="Basic and acidic residues" evidence="1">
    <location>
        <begin position="77"/>
        <end position="86"/>
    </location>
</feature>
<comment type="caution">
    <text evidence="2">The sequence shown here is derived from an EMBL/GenBank/DDBJ whole genome shotgun (WGS) entry which is preliminary data.</text>
</comment>
<dbReference type="GeneID" id="36532622"/>
<protein>
    <submittedName>
        <fullName evidence="2">Uncharacterized protein</fullName>
    </submittedName>
</protein>
<evidence type="ECO:0000313" key="3">
    <source>
        <dbReference type="Proteomes" id="UP000234474"/>
    </source>
</evidence>
<accession>A0A2I1BUC9</accession>
<dbReference type="EMBL" id="MSZS01000011">
    <property type="protein sequence ID" value="PKX89003.1"/>
    <property type="molecule type" value="Genomic_DNA"/>
</dbReference>
<evidence type="ECO:0000313" key="2">
    <source>
        <dbReference type="EMBL" id="PKX89003.1"/>
    </source>
</evidence>
<feature type="region of interest" description="Disordered" evidence="1">
    <location>
        <begin position="39"/>
        <end position="92"/>
    </location>
</feature>